<dbReference type="InterPro" id="IPR050215">
    <property type="entry name" value="Thiolase-like_sf_Thiolase"/>
</dbReference>
<keyword evidence="8" id="KW-0576">Peroxisome</keyword>
<evidence type="ECO:0000256" key="6">
    <source>
        <dbReference type="ARBA" id="ARBA00022946"/>
    </source>
</evidence>
<comment type="similarity">
    <text evidence="3 12">Belongs to the thiolase-like superfamily. Thiolase family.</text>
</comment>
<dbReference type="InterPro" id="IPR020617">
    <property type="entry name" value="Thiolase_C"/>
</dbReference>
<dbReference type="FunFam" id="3.40.47.10:FF:000010">
    <property type="entry name" value="Acetyl-CoA acetyltransferase (Thiolase)"/>
    <property type="match status" value="1"/>
</dbReference>
<evidence type="ECO:0000256" key="7">
    <source>
        <dbReference type="ARBA" id="ARBA00023098"/>
    </source>
</evidence>
<evidence type="ECO:0000259" key="13">
    <source>
        <dbReference type="Pfam" id="PF00108"/>
    </source>
</evidence>
<dbReference type="PANTHER" id="PTHR43853">
    <property type="entry name" value="3-KETOACYL-COA THIOLASE, PEROXISOMAL"/>
    <property type="match status" value="1"/>
</dbReference>
<protein>
    <recommendedName>
        <fullName evidence="10">acetyl-CoA C-acyltransferase</fullName>
        <ecNumber evidence="10">2.3.1.16</ecNumber>
    </recommendedName>
</protein>
<accession>A0A7S4ERJ4</accession>
<dbReference type="InterPro" id="IPR020610">
    <property type="entry name" value="Thiolase_AS"/>
</dbReference>
<evidence type="ECO:0000256" key="10">
    <source>
        <dbReference type="ARBA" id="ARBA00024073"/>
    </source>
</evidence>
<proteinExistence type="inferred from homology"/>
<keyword evidence="4 12" id="KW-0808">Transferase</keyword>
<dbReference type="EMBL" id="HBIX01034919">
    <property type="protein sequence ID" value="CAE0730054.1"/>
    <property type="molecule type" value="Transcribed_RNA"/>
</dbReference>
<dbReference type="InterPro" id="IPR002155">
    <property type="entry name" value="Thiolase"/>
</dbReference>
<feature type="active site" description="Proton acceptor" evidence="11">
    <location>
        <position position="348"/>
    </location>
</feature>
<keyword evidence="9 12" id="KW-0012">Acyltransferase</keyword>
<evidence type="ECO:0000256" key="2">
    <source>
        <dbReference type="ARBA" id="ARBA00005189"/>
    </source>
</evidence>
<dbReference type="SUPFAM" id="SSF53901">
    <property type="entry name" value="Thiolase-like"/>
    <property type="match status" value="2"/>
</dbReference>
<dbReference type="Pfam" id="PF00108">
    <property type="entry name" value="Thiolase_N"/>
    <property type="match status" value="1"/>
</dbReference>
<evidence type="ECO:0000256" key="3">
    <source>
        <dbReference type="ARBA" id="ARBA00010982"/>
    </source>
</evidence>
<dbReference type="GO" id="GO:0005777">
    <property type="term" value="C:peroxisome"/>
    <property type="evidence" value="ECO:0007669"/>
    <property type="project" value="UniProtKB-SubCell"/>
</dbReference>
<feature type="active site" description="Acyl-thioester intermediate" evidence="11">
    <location>
        <position position="101"/>
    </location>
</feature>
<dbReference type="InterPro" id="IPR020613">
    <property type="entry name" value="Thiolase_CS"/>
</dbReference>
<keyword evidence="5" id="KW-0276">Fatty acid metabolism</keyword>
<feature type="domain" description="Thiolase N-terminal" evidence="13">
    <location>
        <begin position="15"/>
        <end position="261"/>
    </location>
</feature>
<feature type="domain" description="Thiolase C-terminal" evidence="14">
    <location>
        <begin position="270"/>
        <end position="390"/>
    </location>
</feature>
<name>A0A7S4ERJ4_9STRA</name>
<evidence type="ECO:0000256" key="8">
    <source>
        <dbReference type="ARBA" id="ARBA00023140"/>
    </source>
</evidence>
<comment type="subcellular location">
    <subcellularLocation>
        <location evidence="1">Peroxisome</location>
    </subcellularLocation>
</comment>
<dbReference type="PIRSF" id="PIRSF000429">
    <property type="entry name" value="Ac-CoA_Ac_transf"/>
    <property type="match status" value="1"/>
</dbReference>
<dbReference type="Pfam" id="PF02803">
    <property type="entry name" value="Thiolase_C"/>
    <property type="match status" value="1"/>
</dbReference>
<dbReference type="InterPro" id="IPR016039">
    <property type="entry name" value="Thiolase-like"/>
</dbReference>
<keyword evidence="7" id="KW-0443">Lipid metabolism</keyword>
<dbReference type="AlphaFoldDB" id="A0A7S4ERJ4"/>
<evidence type="ECO:0000256" key="5">
    <source>
        <dbReference type="ARBA" id="ARBA00022832"/>
    </source>
</evidence>
<dbReference type="GO" id="GO:0006635">
    <property type="term" value="P:fatty acid beta-oxidation"/>
    <property type="evidence" value="ECO:0007669"/>
    <property type="project" value="TreeGrafter"/>
</dbReference>
<dbReference type="NCBIfam" id="TIGR01930">
    <property type="entry name" value="AcCoA-C-Actrans"/>
    <property type="match status" value="1"/>
</dbReference>
<evidence type="ECO:0000256" key="12">
    <source>
        <dbReference type="RuleBase" id="RU003557"/>
    </source>
</evidence>
<dbReference type="PANTHER" id="PTHR43853:SF8">
    <property type="entry name" value="3-KETOACYL-COA THIOLASE, PEROXISOMAL"/>
    <property type="match status" value="1"/>
</dbReference>
<dbReference type="PROSITE" id="PS00099">
    <property type="entry name" value="THIOLASE_3"/>
    <property type="match status" value="1"/>
</dbReference>
<evidence type="ECO:0000313" key="15">
    <source>
        <dbReference type="EMBL" id="CAE0730054.1"/>
    </source>
</evidence>
<evidence type="ECO:0000256" key="1">
    <source>
        <dbReference type="ARBA" id="ARBA00004275"/>
    </source>
</evidence>
<keyword evidence="6" id="KW-0809">Transit peptide</keyword>
<dbReference type="InterPro" id="IPR020615">
    <property type="entry name" value="Thiolase_acyl_enz_int_AS"/>
</dbReference>
<dbReference type="PROSITE" id="PS00098">
    <property type="entry name" value="THIOLASE_1"/>
    <property type="match status" value="1"/>
</dbReference>
<evidence type="ECO:0000256" key="11">
    <source>
        <dbReference type="PIRSR" id="PIRSR000429-1"/>
    </source>
</evidence>
<organism evidence="15">
    <name type="scientific">Pseudo-nitzschia australis</name>
    <dbReference type="NCBI Taxonomy" id="44445"/>
    <lineage>
        <taxon>Eukaryota</taxon>
        <taxon>Sar</taxon>
        <taxon>Stramenopiles</taxon>
        <taxon>Ochrophyta</taxon>
        <taxon>Bacillariophyta</taxon>
        <taxon>Bacillariophyceae</taxon>
        <taxon>Bacillariophycidae</taxon>
        <taxon>Bacillariales</taxon>
        <taxon>Bacillariaceae</taxon>
        <taxon>Pseudo-nitzschia</taxon>
    </lineage>
</organism>
<dbReference type="GO" id="GO:0003988">
    <property type="term" value="F:acetyl-CoA C-acyltransferase activity"/>
    <property type="evidence" value="ECO:0007669"/>
    <property type="project" value="UniProtKB-EC"/>
</dbReference>
<reference evidence="15" key="1">
    <citation type="submission" date="2021-01" db="EMBL/GenBank/DDBJ databases">
        <authorList>
            <person name="Corre E."/>
            <person name="Pelletier E."/>
            <person name="Niang G."/>
            <person name="Scheremetjew M."/>
            <person name="Finn R."/>
            <person name="Kale V."/>
            <person name="Holt S."/>
            <person name="Cochrane G."/>
            <person name="Meng A."/>
            <person name="Brown T."/>
            <person name="Cohen L."/>
        </authorList>
    </citation>
    <scope>NUCLEOTIDE SEQUENCE</scope>
    <source>
        <strain evidence="15">10249 10 AB</strain>
    </source>
</reference>
<comment type="pathway">
    <text evidence="2">Lipid metabolism.</text>
</comment>
<evidence type="ECO:0000256" key="9">
    <source>
        <dbReference type="ARBA" id="ARBA00023315"/>
    </source>
</evidence>
<dbReference type="PROSITE" id="PS00737">
    <property type="entry name" value="THIOLASE_2"/>
    <property type="match status" value="1"/>
</dbReference>
<feature type="active site" description="Proton acceptor" evidence="11">
    <location>
        <position position="378"/>
    </location>
</feature>
<evidence type="ECO:0000259" key="14">
    <source>
        <dbReference type="Pfam" id="PF02803"/>
    </source>
</evidence>
<dbReference type="CDD" id="cd00751">
    <property type="entry name" value="thiolase"/>
    <property type="match status" value="1"/>
</dbReference>
<dbReference type="InterPro" id="IPR020616">
    <property type="entry name" value="Thiolase_N"/>
</dbReference>
<dbReference type="Gene3D" id="3.40.47.10">
    <property type="match status" value="2"/>
</dbReference>
<dbReference type="GO" id="GO:0010124">
    <property type="term" value="P:phenylacetate catabolic process"/>
    <property type="evidence" value="ECO:0007669"/>
    <property type="project" value="TreeGrafter"/>
</dbReference>
<evidence type="ECO:0000256" key="4">
    <source>
        <dbReference type="ARBA" id="ARBA00022679"/>
    </source>
</evidence>
<dbReference type="EC" id="2.3.1.16" evidence="10"/>
<gene>
    <name evidence="15" type="ORF">PAUS00366_LOCUS22839</name>
</gene>
<sequence>MSPAATKTPKNPNDVVIVSALRTPMCRSRKGALAKTPPSTLLTTVLEATLKNTGVNGEDIEDLCLGNCLMPPSGYAAMRMGHMVAGIDAETTPLVWVNRQCSSGLQAVANIADAVATKKIQIGIGGGVESMSFYPMNSIKAPDVDWEVMKKAHKQTRVMDCLIPMGLTSDNVVAQYGLDRKDLDAFAVQSHQKAARARASGKFKKEIVPVGNVTEDDGIRPQTTLEILSKLKPIFSKNGKTTAGNSSQTTDGAAAVLVMTRAEAEKRGLRILGIWKGYAVKGVPPRVMGIGPAVAIPAVLKQCNLTVDDIDVWEINEAFASQASWCVDILNIDASKVNPNGGAIALGHPLGCTGARQIATLLNELHRRKERFGVVSMCIGTGMGAAAVLEVETESRL</sequence>